<organism evidence="3">
    <name type="scientific">Thalassionema nitzschioides</name>
    <dbReference type="NCBI Taxonomy" id="33649"/>
    <lineage>
        <taxon>Eukaryota</taxon>
        <taxon>Sar</taxon>
        <taxon>Stramenopiles</taxon>
        <taxon>Ochrophyta</taxon>
        <taxon>Bacillariophyta</taxon>
        <taxon>Fragilariophyceae</taxon>
        <taxon>Fragilariophycidae</taxon>
        <taxon>Thalassionemales</taxon>
        <taxon>Thalassionemataceae</taxon>
        <taxon>Thalassionema</taxon>
    </lineage>
</organism>
<evidence type="ECO:0000313" key="3">
    <source>
        <dbReference type="EMBL" id="CAD8962655.1"/>
    </source>
</evidence>
<evidence type="ECO:0000256" key="1">
    <source>
        <dbReference type="SAM" id="MobiDB-lite"/>
    </source>
</evidence>
<evidence type="ECO:0000313" key="2">
    <source>
        <dbReference type="EMBL" id="CAD8962654.1"/>
    </source>
</evidence>
<accession>A0A6V1CPE2</accession>
<feature type="compositionally biased region" description="Basic and acidic residues" evidence="1">
    <location>
        <begin position="66"/>
        <end position="75"/>
    </location>
</feature>
<gene>
    <name evidence="2" type="ORF">TNIT0693_LOCUS1428</name>
    <name evidence="3" type="ORF">TNIT0693_LOCUS1429</name>
</gene>
<feature type="region of interest" description="Disordered" evidence="1">
    <location>
        <begin position="53"/>
        <end position="75"/>
    </location>
</feature>
<name>A0A6V1CPE2_9STRA</name>
<dbReference type="AlphaFoldDB" id="A0A6V1CPE2"/>
<dbReference type="EMBL" id="HBFY01003516">
    <property type="protein sequence ID" value="CAD8962655.1"/>
    <property type="molecule type" value="Transcribed_RNA"/>
</dbReference>
<proteinExistence type="predicted"/>
<feature type="region of interest" description="Disordered" evidence="1">
    <location>
        <begin position="1"/>
        <end position="37"/>
    </location>
</feature>
<reference evidence="3" key="1">
    <citation type="submission" date="2021-01" db="EMBL/GenBank/DDBJ databases">
        <authorList>
            <person name="Corre E."/>
            <person name="Pelletier E."/>
            <person name="Niang G."/>
            <person name="Scheremetjew M."/>
            <person name="Finn R."/>
            <person name="Kale V."/>
            <person name="Holt S."/>
            <person name="Cochrane G."/>
            <person name="Meng A."/>
            <person name="Brown T."/>
            <person name="Cohen L."/>
        </authorList>
    </citation>
    <scope>NUCLEOTIDE SEQUENCE</scope>
</reference>
<protein>
    <submittedName>
        <fullName evidence="3">Uncharacterized protein</fullName>
    </submittedName>
</protein>
<dbReference type="EMBL" id="HBFY01003515">
    <property type="protein sequence ID" value="CAD8962654.1"/>
    <property type="molecule type" value="Transcribed_RNA"/>
</dbReference>
<sequence>MEMLFPPLEGTSSTRVAGGRQDQITKIPPDDEDDVLSPKLKENFNKMRELLKKEDKMKKRNNPAEIEERKEAEAKKQRLAMETALAIEDETSRLRKGIAELEALLAQQDAEDECP</sequence>